<sequence length="128" mass="14148">MARQPNVQNIANAFQTLATEIASLSNLPVVNITQQIQNLQQIMVNQEQRTQARISNSTIRDDHANIELLLTDTGGIPPNFSQGLEDIKNARANTINGLLTAYNQPVAGNLETRKKRLAKYLGIRLVSL</sequence>
<organism evidence="1 2">
    <name type="scientific">Funneliformis mosseae</name>
    <name type="common">Endomycorrhizal fungus</name>
    <name type="synonym">Glomus mosseae</name>
    <dbReference type="NCBI Taxonomy" id="27381"/>
    <lineage>
        <taxon>Eukaryota</taxon>
        <taxon>Fungi</taxon>
        <taxon>Fungi incertae sedis</taxon>
        <taxon>Mucoromycota</taxon>
        <taxon>Glomeromycotina</taxon>
        <taxon>Glomeromycetes</taxon>
        <taxon>Glomerales</taxon>
        <taxon>Glomeraceae</taxon>
        <taxon>Funneliformis</taxon>
    </lineage>
</organism>
<dbReference type="EMBL" id="CAJVPP010000193">
    <property type="protein sequence ID" value="CAG8453801.1"/>
    <property type="molecule type" value="Genomic_DNA"/>
</dbReference>
<reference evidence="1" key="1">
    <citation type="submission" date="2021-06" db="EMBL/GenBank/DDBJ databases">
        <authorList>
            <person name="Kallberg Y."/>
            <person name="Tangrot J."/>
            <person name="Rosling A."/>
        </authorList>
    </citation>
    <scope>NUCLEOTIDE SEQUENCE</scope>
    <source>
        <strain evidence="1">87-6 pot B 2015</strain>
    </source>
</reference>
<protein>
    <submittedName>
        <fullName evidence="1">6568_t:CDS:1</fullName>
    </submittedName>
</protein>
<name>A0A9N8VLF7_FUNMO</name>
<proteinExistence type="predicted"/>
<gene>
    <name evidence="1" type="ORF">FMOSSE_LOCUS1670</name>
</gene>
<dbReference type="Proteomes" id="UP000789375">
    <property type="component" value="Unassembled WGS sequence"/>
</dbReference>
<evidence type="ECO:0000313" key="2">
    <source>
        <dbReference type="Proteomes" id="UP000789375"/>
    </source>
</evidence>
<accession>A0A9N8VLF7</accession>
<comment type="caution">
    <text evidence="1">The sequence shown here is derived from an EMBL/GenBank/DDBJ whole genome shotgun (WGS) entry which is preliminary data.</text>
</comment>
<keyword evidence="2" id="KW-1185">Reference proteome</keyword>
<dbReference type="AlphaFoldDB" id="A0A9N8VLF7"/>
<evidence type="ECO:0000313" key="1">
    <source>
        <dbReference type="EMBL" id="CAG8453801.1"/>
    </source>
</evidence>